<evidence type="ECO:0000313" key="3">
    <source>
        <dbReference type="Proteomes" id="UP000574390"/>
    </source>
</evidence>
<comment type="caution">
    <text evidence="2">The sequence shown here is derived from an EMBL/GenBank/DDBJ whole genome shotgun (WGS) entry which is preliminary data.</text>
</comment>
<evidence type="ECO:0000313" key="2">
    <source>
        <dbReference type="EMBL" id="KAF4709123.1"/>
    </source>
</evidence>
<feature type="transmembrane region" description="Helical" evidence="1">
    <location>
        <begin position="116"/>
        <end position="137"/>
    </location>
</feature>
<gene>
    <name evidence="2" type="ORF">FOZ62_031443</name>
</gene>
<organism evidence="2 3">
    <name type="scientific">Perkinsus olseni</name>
    <name type="common">Perkinsus atlanticus</name>
    <dbReference type="NCBI Taxonomy" id="32597"/>
    <lineage>
        <taxon>Eukaryota</taxon>
        <taxon>Sar</taxon>
        <taxon>Alveolata</taxon>
        <taxon>Perkinsozoa</taxon>
        <taxon>Perkinsea</taxon>
        <taxon>Perkinsida</taxon>
        <taxon>Perkinsidae</taxon>
        <taxon>Perkinsus</taxon>
    </lineage>
</organism>
<keyword evidence="1" id="KW-0472">Membrane</keyword>
<dbReference type="EMBL" id="JABANM010028792">
    <property type="protein sequence ID" value="KAF4709123.1"/>
    <property type="molecule type" value="Genomic_DNA"/>
</dbReference>
<protein>
    <submittedName>
        <fullName evidence="2">Uncharacterized protein</fullName>
    </submittedName>
</protein>
<accession>A0A7J6QLH2</accession>
<feature type="non-terminal residue" evidence="2">
    <location>
        <position position="1"/>
    </location>
</feature>
<proteinExistence type="predicted"/>
<name>A0A7J6QLH2_PEROL</name>
<keyword evidence="1" id="KW-0812">Transmembrane</keyword>
<dbReference type="AlphaFoldDB" id="A0A7J6QLH2"/>
<evidence type="ECO:0000256" key="1">
    <source>
        <dbReference type="SAM" id="Phobius"/>
    </source>
</evidence>
<reference evidence="2 3" key="1">
    <citation type="submission" date="2020-04" db="EMBL/GenBank/DDBJ databases">
        <title>Perkinsus olseni comparative genomics.</title>
        <authorList>
            <person name="Bogema D.R."/>
        </authorList>
    </citation>
    <scope>NUCLEOTIDE SEQUENCE [LARGE SCALE GENOMIC DNA]</scope>
    <source>
        <strain evidence="2">ATCC PRA-205</strain>
    </source>
</reference>
<sequence length="141" mass="16056">NVYLSRYVTDEKFDEKCEEMLADEEKTFADILAWCGYMESIEDTRPQLYRSTHVSIEDAFDQSIDPAEASGDCEEGAIEVYTARVQVDGVYMLTVIFTMQRDRRDSSVMDPEYDGIVIVMILYLTSGMDLLASACTVRSQK</sequence>
<keyword evidence="1" id="KW-1133">Transmembrane helix</keyword>
<dbReference type="Proteomes" id="UP000574390">
    <property type="component" value="Unassembled WGS sequence"/>
</dbReference>